<gene>
    <name evidence="1" type="ORF">ARMGADRAFT_1019175</name>
</gene>
<dbReference type="EMBL" id="KZ293707">
    <property type="protein sequence ID" value="PBK83393.1"/>
    <property type="molecule type" value="Genomic_DNA"/>
</dbReference>
<dbReference type="AlphaFoldDB" id="A0A2H3D4Y8"/>
<reference evidence="2" key="1">
    <citation type="journal article" date="2017" name="Nat. Ecol. Evol.">
        <title>Genome expansion and lineage-specific genetic innovations in the forest pathogenic fungi Armillaria.</title>
        <authorList>
            <person name="Sipos G."/>
            <person name="Prasanna A.N."/>
            <person name="Walter M.C."/>
            <person name="O'Connor E."/>
            <person name="Balint B."/>
            <person name="Krizsan K."/>
            <person name="Kiss B."/>
            <person name="Hess J."/>
            <person name="Varga T."/>
            <person name="Slot J."/>
            <person name="Riley R."/>
            <person name="Boka B."/>
            <person name="Rigling D."/>
            <person name="Barry K."/>
            <person name="Lee J."/>
            <person name="Mihaltcheva S."/>
            <person name="LaButti K."/>
            <person name="Lipzen A."/>
            <person name="Waldron R."/>
            <person name="Moloney N.M."/>
            <person name="Sperisen C."/>
            <person name="Kredics L."/>
            <person name="Vagvoelgyi C."/>
            <person name="Patrignani A."/>
            <person name="Fitzpatrick D."/>
            <person name="Nagy I."/>
            <person name="Doyle S."/>
            <person name="Anderson J.B."/>
            <person name="Grigoriev I.V."/>
            <person name="Gueldener U."/>
            <person name="Muensterkoetter M."/>
            <person name="Nagy L.G."/>
        </authorList>
    </citation>
    <scope>NUCLEOTIDE SEQUENCE [LARGE SCALE GENOMIC DNA]</scope>
    <source>
        <strain evidence="2">Ar21-2</strain>
    </source>
</reference>
<proteinExistence type="predicted"/>
<protein>
    <submittedName>
        <fullName evidence="1">Uncharacterized protein</fullName>
    </submittedName>
</protein>
<evidence type="ECO:0000313" key="1">
    <source>
        <dbReference type="EMBL" id="PBK83393.1"/>
    </source>
</evidence>
<organism evidence="1 2">
    <name type="scientific">Armillaria gallica</name>
    <name type="common">Bulbous honey fungus</name>
    <name type="synonym">Armillaria bulbosa</name>
    <dbReference type="NCBI Taxonomy" id="47427"/>
    <lineage>
        <taxon>Eukaryota</taxon>
        <taxon>Fungi</taxon>
        <taxon>Dikarya</taxon>
        <taxon>Basidiomycota</taxon>
        <taxon>Agaricomycotina</taxon>
        <taxon>Agaricomycetes</taxon>
        <taxon>Agaricomycetidae</taxon>
        <taxon>Agaricales</taxon>
        <taxon>Marasmiineae</taxon>
        <taxon>Physalacriaceae</taxon>
        <taxon>Armillaria</taxon>
    </lineage>
</organism>
<sequence length="93" mass="10959">MSVDDLLRWADRYNTERDGHWFERLDATRTENLHELPWKIKGRMHINLSDIGRKSIPTGRLESVRCLSGIVRAQFDRPVDFVRPGQSARLWGR</sequence>
<dbReference type="Proteomes" id="UP000217790">
    <property type="component" value="Unassembled WGS sequence"/>
</dbReference>
<name>A0A2H3D4Y8_ARMGA</name>
<dbReference type="InParanoid" id="A0A2H3D4Y8"/>
<accession>A0A2H3D4Y8</accession>
<evidence type="ECO:0000313" key="2">
    <source>
        <dbReference type="Proteomes" id="UP000217790"/>
    </source>
</evidence>
<keyword evidence="2" id="KW-1185">Reference proteome</keyword>